<evidence type="ECO:0000313" key="1">
    <source>
        <dbReference type="EMBL" id="KAH6646390.1"/>
    </source>
</evidence>
<sequence length="171" mass="19896">MPCAVKQCIGQTIPRSTLNRSLVFQSLNGYSPPSLNRPPQLHASKTKENMIFRVVTDFSSVNQVPDFSAAGATFPGWFVISVAREKVTEEWHRVMEWYRVVLHRVCVFVEHVPDVRQLEFRRTAVLGRDRYGHGTWLARFHNGPGVLRKELLGINWRLFLIHLWLRRNSCR</sequence>
<name>A0A9P8RNC7_9PEZI</name>
<organism evidence="1 2">
    <name type="scientific">Truncatella angustata</name>
    <dbReference type="NCBI Taxonomy" id="152316"/>
    <lineage>
        <taxon>Eukaryota</taxon>
        <taxon>Fungi</taxon>
        <taxon>Dikarya</taxon>
        <taxon>Ascomycota</taxon>
        <taxon>Pezizomycotina</taxon>
        <taxon>Sordariomycetes</taxon>
        <taxon>Xylariomycetidae</taxon>
        <taxon>Amphisphaeriales</taxon>
        <taxon>Sporocadaceae</taxon>
        <taxon>Truncatella</taxon>
    </lineage>
</organism>
<comment type="caution">
    <text evidence="1">The sequence shown here is derived from an EMBL/GenBank/DDBJ whole genome shotgun (WGS) entry which is preliminary data.</text>
</comment>
<reference evidence="1" key="1">
    <citation type="journal article" date="2021" name="Nat. Commun.">
        <title>Genetic determinants of endophytism in the Arabidopsis root mycobiome.</title>
        <authorList>
            <person name="Mesny F."/>
            <person name="Miyauchi S."/>
            <person name="Thiergart T."/>
            <person name="Pickel B."/>
            <person name="Atanasova L."/>
            <person name="Karlsson M."/>
            <person name="Huettel B."/>
            <person name="Barry K.W."/>
            <person name="Haridas S."/>
            <person name="Chen C."/>
            <person name="Bauer D."/>
            <person name="Andreopoulos W."/>
            <person name="Pangilinan J."/>
            <person name="LaButti K."/>
            <person name="Riley R."/>
            <person name="Lipzen A."/>
            <person name="Clum A."/>
            <person name="Drula E."/>
            <person name="Henrissat B."/>
            <person name="Kohler A."/>
            <person name="Grigoriev I.V."/>
            <person name="Martin F.M."/>
            <person name="Hacquard S."/>
        </authorList>
    </citation>
    <scope>NUCLEOTIDE SEQUENCE</scope>
    <source>
        <strain evidence="1">MPI-SDFR-AT-0073</strain>
    </source>
</reference>
<dbReference type="Proteomes" id="UP000758603">
    <property type="component" value="Unassembled WGS sequence"/>
</dbReference>
<evidence type="ECO:0000313" key="2">
    <source>
        <dbReference type="Proteomes" id="UP000758603"/>
    </source>
</evidence>
<dbReference type="EMBL" id="JAGPXC010000010">
    <property type="protein sequence ID" value="KAH6646390.1"/>
    <property type="molecule type" value="Genomic_DNA"/>
</dbReference>
<accession>A0A9P8RNC7</accession>
<dbReference type="AlphaFoldDB" id="A0A9P8RNC7"/>
<keyword evidence="2" id="KW-1185">Reference proteome</keyword>
<gene>
    <name evidence="1" type="ORF">BKA67DRAFT_101312</name>
</gene>
<dbReference type="RefSeq" id="XP_045952904.1">
    <property type="nucleotide sequence ID" value="XM_046094832.1"/>
</dbReference>
<dbReference type="GeneID" id="70123725"/>
<proteinExistence type="predicted"/>
<protein>
    <submittedName>
        <fullName evidence="1">Uncharacterized protein</fullName>
    </submittedName>
</protein>